<name>A0A368GGS6_ANCCA</name>
<dbReference type="AlphaFoldDB" id="A0A368GGS6"/>
<keyword evidence="7" id="KW-1185">Reference proteome</keyword>
<dbReference type="Gene3D" id="1.20.1070.10">
    <property type="entry name" value="Rhodopsin 7-helix transmembrane proteins"/>
    <property type="match status" value="1"/>
</dbReference>
<dbReference type="OrthoDB" id="5819201at2759"/>
<dbReference type="GO" id="GO:0016020">
    <property type="term" value="C:membrane"/>
    <property type="evidence" value="ECO:0007669"/>
    <property type="project" value="UniProtKB-SubCell"/>
</dbReference>
<evidence type="ECO:0000256" key="4">
    <source>
        <dbReference type="ARBA" id="ARBA00023136"/>
    </source>
</evidence>
<evidence type="ECO:0000256" key="2">
    <source>
        <dbReference type="ARBA" id="ARBA00022692"/>
    </source>
</evidence>
<comment type="caution">
    <text evidence="6">The sequence shown here is derived from an EMBL/GenBank/DDBJ whole genome shotgun (WGS) entry which is preliminary data.</text>
</comment>
<keyword evidence="4 5" id="KW-0472">Membrane</keyword>
<evidence type="ECO:0000313" key="6">
    <source>
        <dbReference type="EMBL" id="RCN42037.1"/>
    </source>
</evidence>
<keyword evidence="3 5" id="KW-1133">Transmembrane helix</keyword>
<evidence type="ECO:0000256" key="5">
    <source>
        <dbReference type="SAM" id="Phobius"/>
    </source>
</evidence>
<reference evidence="6 7" key="1">
    <citation type="submission" date="2014-10" db="EMBL/GenBank/DDBJ databases">
        <title>Draft genome of the hookworm Ancylostoma caninum.</title>
        <authorList>
            <person name="Mitreva M."/>
        </authorList>
    </citation>
    <scope>NUCLEOTIDE SEQUENCE [LARGE SCALE GENOMIC DNA]</scope>
    <source>
        <strain evidence="6 7">Baltimore</strain>
    </source>
</reference>
<gene>
    <name evidence="6" type="ORF">ANCCAN_12028</name>
</gene>
<dbReference type="PANTHER" id="PTHR46561:SF11">
    <property type="entry name" value="SERPENTINE RECEPTOR CLASS ALPHA_BETA-14"/>
    <property type="match status" value="1"/>
</dbReference>
<dbReference type="PANTHER" id="PTHR46561">
    <property type="entry name" value="SERPENTINE RECEPTOR, CLASS AB (CLASS A-LIKE)-RELATED"/>
    <property type="match status" value="1"/>
</dbReference>
<dbReference type="Pfam" id="PF10292">
    <property type="entry name" value="7TM_GPCR_Srab"/>
    <property type="match status" value="1"/>
</dbReference>
<dbReference type="InterPro" id="IPR053286">
    <property type="entry name" value="Nematode_rcpt-like_srab"/>
</dbReference>
<evidence type="ECO:0000256" key="1">
    <source>
        <dbReference type="ARBA" id="ARBA00004141"/>
    </source>
</evidence>
<accession>A0A368GGS6</accession>
<feature type="transmembrane region" description="Helical" evidence="5">
    <location>
        <begin position="44"/>
        <end position="62"/>
    </location>
</feature>
<dbReference type="InterPro" id="IPR019408">
    <property type="entry name" value="7TM_GPCR_serpentine_rcpt_Srab"/>
</dbReference>
<dbReference type="EMBL" id="JOJR01000213">
    <property type="protein sequence ID" value="RCN42037.1"/>
    <property type="molecule type" value="Genomic_DNA"/>
</dbReference>
<feature type="transmembrane region" description="Helical" evidence="5">
    <location>
        <begin position="88"/>
        <end position="110"/>
    </location>
</feature>
<evidence type="ECO:0000313" key="7">
    <source>
        <dbReference type="Proteomes" id="UP000252519"/>
    </source>
</evidence>
<protein>
    <submittedName>
        <fullName evidence="6">Uncharacterized protein</fullName>
    </submittedName>
</protein>
<organism evidence="6 7">
    <name type="scientific">Ancylostoma caninum</name>
    <name type="common">Dog hookworm</name>
    <dbReference type="NCBI Taxonomy" id="29170"/>
    <lineage>
        <taxon>Eukaryota</taxon>
        <taxon>Metazoa</taxon>
        <taxon>Ecdysozoa</taxon>
        <taxon>Nematoda</taxon>
        <taxon>Chromadorea</taxon>
        <taxon>Rhabditida</taxon>
        <taxon>Rhabditina</taxon>
        <taxon>Rhabditomorpha</taxon>
        <taxon>Strongyloidea</taxon>
        <taxon>Ancylostomatidae</taxon>
        <taxon>Ancylostomatinae</taxon>
        <taxon>Ancylostoma</taxon>
    </lineage>
</organism>
<keyword evidence="2 5" id="KW-0812">Transmembrane</keyword>
<proteinExistence type="predicted"/>
<comment type="subcellular location">
    <subcellularLocation>
        <location evidence="1">Membrane</location>
        <topology evidence="1">Multi-pass membrane protein</topology>
    </subcellularLocation>
</comment>
<evidence type="ECO:0000256" key="3">
    <source>
        <dbReference type="ARBA" id="ARBA00022989"/>
    </source>
</evidence>
<sequence length="118" mass="13621">MFTNHKSACDVMTDGHTTIFFGLLLERFLATRYVATYEHSSHRAGYLVACFSIVSALLLSFFKIRSFNMSERSIYCSSVTTETYTDVLITHSLLLVLLIIIVMIFTVIFFQNRRMTNR</sequence>
<dbReference type="Proteomes" id="UP000252519">
    <property type="component" value="Unassembled WGS sequence"/>
</dbReference>